<keyword evidence="1" id="KW-0863">Zinc-finger</keyword>
<sequence length="184" mass="21198">MLLYKRLMAFRVFNSSRESNSSVLEISQRAKVFAALGKPLVLAHQSPDSRYFVLIDRNTRQRFSVNLGPQQCSCLDNSAPCSHLIFVMVKVLNMSNCDPRLFAKILSEPQLHDILQHVNILKTEMTESYFLQEPTLKAEEGAKYLPLRRCCYCREEFDARHRDREEVIVVDTNMCHRGCLEIGG</sequence>
<gene>
    <name evidence="3" type="ORF">Ciccas_010397</name>
</gene>
<keyword evidence="1" id="KW-0862">Zinc</keyword>
<evidence type="ECO:0000259" key="2">
    <source>
        <dbReference type="PROSITE" id="PS50966"/>
    </source>
</evidence>
<proteinExistence type="predicted"/>
<dbReference type="AlphaFoldDB" id="A0ABD2PUB1"/>
<dbReference type="Pfam" id="PF04434">
    <property type="entry name" value="SWIM"/>
    <property type="match status" value="1"/>
</dbReference>
<evidence type="ECO:0000256" key="1">
    <source>
        <dbReference type="PROSITE-ProRule" id="PRU00325"/>
    </source>
</evidence>
<dbReference type="Proteomes" id="UP001626550">
    <property type="component" value="Unassembled WGS sequence"/>
</dbReference>
<organism evidence="3 4">
    <name type="scientific">Cichlidogyrus casuarinus</name>
    <dbReference type="NCBI Taxonomy" id="1844966"/>
    <lineage>
        <taxon>Eukaryota</taxon>
        <taxon>Metazoa</taxon>
        <taxon>Spiralia</taxon>
        <taxon>Lophotrochozoa</taxon>
        <taxon>Platyhelminthes</taxon>
        <taxon>Monogenea</taxon>
        <taxon>Monopisthocotylea</taxon>
        <taxon>Dactylogyridea</taxon>
        <taxon>Ancyrocephalidae</taxon>
        <taxon>Cichlidogyrus</taxon>
    </lineage>
</organism>
<dbReference type="EMBL" id="JBJKFK010002487">
    <property type="protein sequence ID" value="KAL3311030.1"/>
    <property type="molecule type" value="Genomic_DNA"/>
</dbReference>
<keyword evidence="4" id="KW-1185">Reference proteome</keyword>
<reference evidence="3 4" key="1">
    <citation type="submission" date="2024-11" db="EMBL/GenBank/DDBJ databases">
        <title>Adaptive evolution of stress response genes in parasites aligns with host niche diversity.</title>
        <authorList>
            <person name="Hahn C."/>
            <person name="Resl P."/>
        </authorList>
    </citation>
    <scope>NUCLEOTIDE SEQUENCE [LARGE SCALE GENOMIC DNA]</scope>
    <source>
        <strain evidence="3">EGGRZ-B1_66</strain>
        <tissue evidence="3">Body</tissue>
    </source>
</reference>
<feature type="domain" description="SWIM-type" evidence="2">
    <location>
        <begin position="63"/>
        <end position="92"/>
    </location>
</feature>
<evidence type="ECO:0000313" key="3">
    <source>
        <dbReference type="EMBL" id="KAL3311030.1"/>
    </source>
</evidence>
<comment type="caution">
    <text evidence="3">The sequence shown here is derived from an EMBL/GenBank/DDBJ whole genome shotgun (WGS) entry which is preliminary data.</text>
</comment>
<protein>
    <recommendedName>
        <fullName evidence="2">SWIM-type domain-containing protein</fullName>
    </recommendedName>
</protein>
<name>A0ABD2PUB1_9PLAT</name>
<dbReference type="GO" id="GO:0008270">
    <property type="term" value="F:zinc ion binding"/>
    <property type="evidence" value="ECO:0007669"/>
    <property type="project" value="UniProtKB-KW"/>
</dbReference>
<evidence type="ECO:0000313" key="4">
    <source>
        <dbReference type="Proteomes" id="UP001626550"/>
    </source>
</evidence>
<dbReference type="PROSITE" id="PS50966">
    <property type="entry name" value="ZF_SWIM"/>
    <property type="match status" value="1"/>
</dbReference>
<accession>A0ABD2PUB1</accession>
<keyword evidence="1" id="KW-0479">Metal-binding</keyword>
<dbReference type="InterPro" id="IPR007527">
    <property type="entry name" value="Znf_SWIM"/>
</dbReference>